<accession>D9PY13</accession>
<dbReference type="PATRIC" id="fig|79929.8.peg.1485"/>
<dbReference type="Pfam" id="PF06787">
    <property type="entry name" value="HcgF"/>
    <property type="match status" value="1"/>
</dbReference>
<dbReference type="Proteomes" id="UP000000345">
    <property type="component" value="Chromosome"/>
</dbReference>
<sequence>MIRVATAECFTHGIVAREIHAYSMGYPMNYLWRVDAEVSLVAGLFIPTLSGVRSILRFEPPEPSATLNDIKVYTEKEDERVALMMARSVRRLTGADIGIGTTAGTGRGGIAVVSDDREEVINSDVEADLRFSGANEILARQESGIRRALELFESFISPP</sequence>
<evidence type="ECO:0000313" key="3">
    <source>
        <dbReference type="Proteomes" id="UP000000345"/>
    </source>
</evidence>
<dbReference type="EMBL" id="CP001710">
    <property type="protein sequence ID" value="ADL59111.1"/>
    <property type="molecule type" value="Genomic_DNA"/>
</dbReference>
<dbReference type="PaxDb" id="79929-MTBMA_c15320"/>
<proteinExistence type="inferred from homology"/>
<dbReference type="GeneID" id="43707745"/>
<dbReference type="NCBIfam" id="NF002122">
    <property type="entry name" value="PRK00962.1"/>
    <property type="match status" value="1"/>
</dbReference>
<dbReference type="STRING" id="79929.MTBMA_c15320"/>
<dbReference type="RefSeq" id="WP_013296322.1">
    <property type="nucleotide sequence ID" value="NC_014408.1"/>
</dbReference>
<dbReference type="AlphaFoldDB" id="D9PY13"/>
<dbReference type="KEGG" id="mmg:MTBMA_c15320"/>
<dbReference type="HAMAP" id="MF_00673">
    <property type="entry name" value="UPF0254"/>
    <property type="match status" value="1"/>
</dbReference>
<dbReference type="OrthoDB" id="59686at2157"/>
<evidence type="ECO:0000256" key="1">
    <source>
        <dbReference type="HAMAP-Rule" id="MF_00673"/>
    </source>
</evidence>
<organism evidence="2 3">
    <name type="scientific">Methanothermobacter marburgensis (strain ATCC BAA-927 / DSM 2133 / JCM 14651 / NBRC 100331 / OCM 82 / Marburg)</name>
    <name type="common">Methanobacterium thermoautotrophicum</name>
    <dbReference type="NCBI Taxonomy" id="79929"/>
    <lineage>
        <taxon>Archaea</taxon>
        <taxon>Methanobacteriati</taxon>
        <taxon>Methanobacteriota</taxon>
        <taxon>Methanomada group</taxon>
        <taxon>Methanobacteria</taxon>
        <taxon>Methanobacteriales</taxon>
        <taxon>Methanobacteriaceae</taxon>
        <taxon>Methanothermobacter</taxon>
    </lineage>
</organism>
<gene>
    <name evidence="2" type="primary">hcgD</name>
    <name evidence="2" type="ordered locus">MTBMA_c15320</name>
</gene>
<evidence type="ECO:0000313" key="2">
    <source>
        <dbReference type="EMBL" id="ADL59111.1"/>
    </source>
</evidence>
<keyword evidence="3" id="KW-1185">Reference proteome</keyword>
<reference evidence="2 3" key="2">
    <citation type="journal article" date="2010" name="J. Bacteriol.">
        <title>Complete genome sequence of Methanothermobacter marburgensis, a methanoarchaeon model organism.</title>
        <authorList>
            <person name="Liesegang H."/>
            <person name="Kaster A.K."/>
            <person name="Wiezer A."/>
            <person name="Goenrich M."/>
            <person name="Wollherr A."/>
            <person name="Seedorf H."/>
            <person name="Gottschalk G."/>
            <person name="Thauer R.K."/>
        </authorList>
    </citation>
    <scope>NUCLEOTIDE SEQUENCE [LARGE SCALE GENOMIC DNA]</scope>
    <source>
        <strain evidence="3">ATCC BAA-927 / DSM 2133 / JCM 14651 / NBRC 100331 / OCM 82 / Marburg</strain>
    </source>
</reference>
<dbReference type="InterPro" id="IPR009625">
    <property type="entry name" value="HcgF"/>
</dbReference>
<reference key="1">
    <citation type="submission" date="2009-08" db="EMBL/GenBank/DDBJ databases">
        <title>The genome sequence of Methanothermobacter marburgensis.</title>
        <authorList>
            <person name="Kaster A."/>
            <person name="Seedorf H."/>
            <person name="Goenrich M."/>
            <person name="Wiezer A."/>
            <person name="Liesegang H."/>
            <person name="Thauer R."/>
            <person name="Gottschalk G."/>
        </authorList>
    </citation>
    <scope>NUCLEOTIDE SEQUENCE</scope>
    <source>
        <strain>Marburg</strain>
    </source>
</reference>
<protein>
    <recommendedName>
        <fullName evidence="1">UPF0254 protein MTBMA_c15320</fullName>
    </recommendedName>
</protein>
<name>D9PY13_METTM</name>
<comment type="similarity">
    <text evidence="1">Belongs to the UPF0254 family.</text>
</comment>
<dbReference type="GeneID" id="9705241"/>
<dbReference type="HOGENOM" id="CLU_1451416_0_0_2"/>